<evidence type="ECO:0000313" key="8">
    <source>
        <dbReference type="Proteomes" id="UP001149411"/>
    </source>
</evidence>
<gene>
    <name evidence="7" type="ORF">EGH25_01240</name>
</gene>
<evidence type="ECO:0000256" key="1">
    <source>
        <dbReference type="ARBA" id="ARBA00001946"/>
    </source>
</evidence>
<dbReference type="GO" id="GO:0046872">
    <property type="term" value="F:metal ion binding"/>
    <property type="evidence" value="ECO:0007669"/>
    <property type="project" value="UniProtKB-KW"/>
</dbReference>
<dbReference type="SFLD" id="SFLDG01017">
    <property type="entry name" value="Polyprenyl_Transferase_Like"/>
    <property type="match status" value="1"/>
</dbReference>
<comment type="caution">
    <text evidence="7">The sequence shown here is derived from an EMBL/GenBank/DDBJ whole genome shotgun (WGS) entry which is preliminary data.</text>
</comment>
<dbReference type="PANTHER" id="PTHR12001:SF85">
    <property type="entry name" value="SHORT CHAIN ISOPRENYL DIPHOSPHATE SYNTHASE"/>
    <property type="match status" value="1"/>
</dbReference>
<dbReference type="Gene3D" id="1.10.600.10">
    <property type="entry name" value="Farnesyl Diphosphate Synthase"/>
    <property type="match status" value="1"/>
</dbReference>
<reference evidence="7" key="1">
    <citation type="submission" date="2022-09" db="EMBL/GenBank/DDBJ databases">
        <title>Haloadaptaus new haloarchaeum isolated from saline soil.</title>
        <authorList>
            <person name="Duran-Viseras A."/>
            <person name="Sanchez-Porro C."/>
            <person name="Ventosa A."/>
        </authorList>
    </citation>
    <scope>NUCLEOTIDE SEQUENCE</scope>
    <source>
        <strain evidence="7">F3-133</strain>
    </source>
</reference>
<comment type="similarity">
    <text evidence="2 6">Belongs to the FPP/GGPP synthase family.</text>
</comment>
<comment type="cofactor">
    <cofactor evidence="1">
        <name>Mg(2+)</name>
        <dbReference type="ChEBI" id="CHEBI:18420"/>
    </cofactor>
</comment>
<protein>
    <submittedName>
        <fullName evidence="7">Polyprenyl synthetase family protein</fullName>
    </submittedName>
</protein>
<organism evidence="7 8">
    <name type="scientific">Halorutilus salinus</name>
    <dbReference type="NCBI Taxonomy" id="2487751"/>
    <lineage>
        <taxon>Archaea</taxon>
        <taxon>Methanobacteriati</taxon>
        <taxon>Methanobacteriota</taxon>
        <taxon>Stenosarchaea group</taxon>
        <taxon>Halobacteria</taxon>
        <taxon>Halorutilales</taxon>
        <taxon>Halorutilaceae</taxon>
        <taxon>Halorutilus</taxon>
    </lineage>
</organism>
<dbReference type="InterPro" id="IPR008949">
    <property type="entry name" value="Isoprenoid_synthase_dom_sf"/>
</dbReference>
<accession>A0A9Q4C1Y6</accession>
<dbReference type="SUPFAM" id="SSF48576">
    <property type="entry name" value="Terpenoid synthases"/>
    <property type="match status" value="1"/>
</dbReference>
<dbReference type="InterPro" id="IPR000092">
    <property type="entry name" value="Polyprenyl_synt"/>
</dbReference>
<keyword evidence="5" id="KW-0460">Magnesium</keyword>
<dbReference type="AlphaFoldDB" id="A0A9Q4C1Y6"/>
<evidence type="ECO:0000256" key="3">
    <source>
        <dbReference type="ARBA" id="ARBA00022679"/>
    </source>
</evidence>
<dbReference type="CDD" id="cd00685">
    <property type="entry name" value="Trans_IPPS_HT"/>
    <property type="match status" value="1"/>
</dbReference>
<evidence type="ECO:0000256" key="5">
    <source>
        <dbReference type="ARBA" id="ARBA00022842"/>
    </source>
</evidence>
<dbReference type="GO" id="GO:0008299">
    <property type="term" value="P:isoprenoid biosynthetic process"/>
    <property type="evidence" value="ECO:0007669"/>
    <property type="project" value="InterPro"/>
</dbReference>
<dbReference type="PANTHER" id="PTHR12001">
    <property type="entry name" value="GERANYLGERANYL PYROPHOSPHATE SYNTHASE"/>
    <property type="match status" value="1"/>
</dbReference>
<dbReference type="SFLD" id="SFLDS00005">
    <property type="entry name" value="Isoprenoid_Synthase_Type_I"/>
    <property type="match status" value="1"/>
</dbReference>
<dbReference type="Pfam" id="PF00348">
    <property type="entry name" value="polyprenyl_synt"/>
    <property type="match status" value="1"/>
</dbReference>
<evidence type="ECO:0000256" key="2">
    <source>
        <dbReference type="ARBA" id="ARBA00006706"/>
    </source>
</evidence>
<dbReference type="PROSITE" id="PS00444">
    <property type="entry name" value="POLYPRENYL_SYNTHASE_2"/>
    <property type="match status" value="1"/>
</dbReference>
<evidence type="ECO:0000256" key="6">
    <source>
        <dbReference type="RuleBase" id="RU004466"/>
    </source>
</evidence>
<dbReference type="Proteomes" id="UP001149411">
    <property type="component" value="Unassembled WGS sequence"/>
</dbReference>
<dbReference type="PROSITE" id="PS00723">
    <property type="entry name" value="POLYPRENYL_SYNTHASE_1"/>
    <property type="match status" value="1"/>
</dbReference>
<name>A0A9Q4C1Y6_9EURY</name>
<dbReference type="EMBL" id="RKLV01000001">
    <property type="protein sequence ID" value="MCX2817983.1"/>
    <property type="molecule type" value="Genomic_DNA"/>
</dbReference>
<dbReference type="GO" id="GO:0004659">
    <property type="term" value="F:prenyltransferase activity"/>
    <property type="evidence" value="ECO:0007669"/>
    <property type="project" value="InterPro"/>
</dbReference>
<evidence type="ECO:0000313" key="7">
    <source>
        <dbReference type="EMBL" id="MCX2817983.1"/>
    </source>
</evidence>
<sequence length="317" mass="34560">MPNVPDPVRENARLVNEAIDGRLPLGGLRVHEAAEHLLTAGGKRLRPALLMLVADAFGRSPRDTVPPALAVEITHSFTLIHDDVMDDDPLRRGEESVHKRWDVPTAILTGDYLYSKAFETALKTDATDATMRRVMETLAETCTLICEGQALDVEYAEADTVSEDDYLRMVELKTGVLFAASTGIGALVSESGIFDEAYGYGLRIGKAFQIHDDVLDLVGESGDLGKTRASDLFEGKNTLVTLHARRNGVDPSLPHDASDAEVEAKVEEIREAGSIGYARERAETLVDGAKDDLDALPEGEPRDALAEVADYLVRRDY</sequence>
<evidence type="ECO:0000256" key="4">
    <source>
        <dbReference type="ARBA" id="ARBA00022723"/>
    </source>
</evidence>
<dbReference type="InterPro" id="IPR033749">
    <property type="entry name" value="Polyprenyl_synt_CS"/>
</dbReference>
<keyword evidence="8" id="KW-1185">Reference proteome</keyword>
<keyword evidence="3 6" id="KW-0808">Transferase</keyword>
<keyword evidence="4" id="KW-0479">Metal-binding</keyword>
<proteinExistence type="inferred from homology"/>